<dbReference type="Proteomes" id="UP000214646">
    <property type="component" value="Unassembled WGS sequence"/>
</dbReference>
<sequence>MNPLLISDWFTLLPPLFTLFHPWSVSGRCQLLNRQKLPLMYSMTAAQAE</sequence>
<organism evidence="1 2">
    <name type="scientific">Fimbriiglobus ruber</name>
    <dbReference type="NCBI Taxonomy" id="1908690"/>
    <lineage>
        <taxon>Bacteria</taxon>
        <taxon>Pseudomonadati</taxon>
        <taxon>Planctomycetota</taxon>
        <taxon>Planctomycetia</taxon>
        <taxon>Gemmatales</taxon>
        <taxon>Gemmataceae</taxon>
        <taxon>Fimbriiglobus</taxon>
    </lineage>
</organism>
<dbReference type="EMBL" id="NIDE01000001">
    <property type="protein sequence ID" value="OWK47344.1"/>
    <property type="molecule type" value="Genomic_DNA"/>
</dbReference>
<proteinExistence type="predicted"/>
<accession>A0A225E6F4</accession>
<keyword evidence="2" id="KW-1185">Reference proteome</keyword>
<name>A0A225E6F4_9BACT</name>
<dbReference type="AlphaFoldDB" id="A0A225E6F4"/>
<comment type="caution">
    <text evidence="1">The sequence shown here is derived from an EMBL/GenBank/DDBJ whole genome shotgun (WGS) entry which is preliminary data.</text>
</comment>
<gene>
    <name evidence="1" type="ORF">FRUB_01043</name>
</gene>
<protein>
    <submittedName>
        <fullName evidence="1">Uncharacterized protein</fullName>
    </submittedName>
</protein>
<evidence type="ECO:0000313" key="2">
    <source>
        <dbReference type="Proteomes" id="UP000214646"/>
    </source>
</evidence>
<reference evidence="2" key="1">
    <citation type="submission" date="2017-06" db="EMBL/GenBank/DDBJ databases">
        <title>Genome analysis of Fimbriiglobus ruber SP5, the first member of the order Planctomycetales with confirmed chitinolytic capability.</title>
        <authorList>
            <person name="Ravin N.V."/>
            <person name="Rakitin A.L."/>
            <person name="Ivanova A.A."/>
            <person name="Beletsky A.V."/>
            <person name="Kulichevskaya I.S."/>
            <person name="Mardanov A.V."/>
            <person name="Dedysh S.N."/>
        </authorList>
    </citation>
    <scope>NUCLEOTIDE SEQUENCE [LARGE SCALE GENOMIC DNA]</scope>
    <source>
        <strain evidence="2">SP5</strain>
    </source>
</reference>
<evidence type="ECO:0000313" key="1">
    <source>
        <dbReference type="EMBL" id="OWK47344.1"/>
    </source>
</evidence>